<dbReference type="Pfam" id="PF13360">
    <property type="entry name" value="PQQ_2"/>
    <property type="match status" value="1"/>
</dbReference>
<feature type="region of interest" description="Disordered" evidence="1">
    <location>
        <begin position="102"/>
        <end position="125"/>
    </location>
</feature>
<sequence>MSRAPAWTLSLTLTLAATLTAVAGDWPRFRGPNGAGTIDEEAVPTKWSRAQNVVWKVEVPGVGHSSPIVVKGKIFLQSASSDGSQRMLHCFDAASGKLDWTKTVPGQTAPTHAKNSLASSTPGSDGERVYAVVWSGEAVALHAYDFAGKELWSTALGAYVSQHGPGMSPVAYAGKVYVNYDQDGAAEFDCFDGATGAKKWSAPRKPFRACYSCPLVRDVDGKAEIVNASTAGLTGYDPDTGKVIWSWDWKFEGMALRTVGSPILAGDLVVAVSGDGGGSRSTVAVAPSPKPRLLWEKKKDTPYVPGPLVKNDYLYWITDAGFATCAQLRTGKIVWSERVFTKPVSASPVLVNGNVIAIAEDGKAVVFAASPDGLDKVAENALGETVFASPAVADGRLYVRGAEHLFCIGKK</sequence>
<evidence type="ECO:0000313" key="4">
    <source>
        <dbReference type="EMBL" id="OWK40789.1"/>
    </source>
</evidence>
<dbReference type="Proteomes" id="UP000214646">
    <property type="component" value="Unassembled WGS sequence"/>
</dbReference>
<dbReference type="SUPFAM" id="SSF50998">
    <property type="entry name" value="Quinoprotein alcohol dehydrogenase-like"/>
    <property type="match status" value="1"/>
</dbReference>
<reference evidence="5" key="1">
    <citation type="submission" date="2017-06" db="EMBL/GenBank/DDBJ databases">
        <title>Genome analysis of Fimbriiglobus ruber SP5, the first member of the order Planctomycetales with confirmed chitinolytic capability.</title>
        <authorList>
            <person name="Ravin N.V."/>
            <person name="Rakitin A.L."/>
            <person name="Ivanova A.A."/>
            <person name="Beletsky A.V."/>
            <person name="Kulichevskaya I.S."/>
            <person name="Mardanov A.V."/>
            <person name="Dedysh S.N."/>
        </authorList>
    </citation>
    <scope>NUCLEOTIDE SEQUENCE [LARGE SCALE GENOMIC DNA]</scope>
    <source>
        <strain evidence="5">SP5</strain>
    </source>
</reference>
<dbReference type="EMBL" id="NIDE01000007">
    <property type="protein sequence ID" value="OWK40789.1"/>
    <property type="molecule type" value="Genomic_DNA"/>
</dbReference>
<proteinExistence type="predicted"/>
<dbReference type="InterPro" id="IPR011047">
    <property type="entry name" value="Quinoprotein_ADH-like_sf"/>
</dbReference>
<gene>
    <name evidence="4" type="ORF">FRUB_04681</name>
</gene>
<name>A0A225DUF8_9BACT</name>
<dbReference type="PANTHER" id="PTHR34512">
    <property type="entry name" value="CELL SURFACE PROTEIN"/>
    <property type="match status" value="1"/>
</dbReference>
<evidence type="ECO:0000259" key="3">
    <source>
        <dbReference type="Pfam" id="PF13360"/>
    </source>
</evidence>
<feature type="compositionally biased region" description="Polar residues" evidence="1">
    <location>
        <begin position="104"/>
        <end position="123"/>
    </location>
</feature>
<dbReference type="OrthoDB" id="244732at2"/>
<dbReference type="Gene3D" id="2.40.10.480">
    <property type="match status" value="1"/>
</dbReference>
<organism evidence="4 5">
    <name type="scientific">Fimbriiglobus ruber</name>
    <dbReference type="NCBI Taxonomy" id="1908690"/>
    <lineage>
        <taxon>Bacteria</taxon>
        <taxon>Pseudomonadati</taxon>
        <taxon>Planctomycetota</taxon>
        <taxon>Planctomycetia</taxon>
        <taxon>Gemmatales</taxon>
        <taxon>Gemmataceae</taxon>
        <taxon>Fimbriiglobus</taxon>
    </lineage>
</organism>
<dbReference type="InterPro" id="IPR002372">
    <property type="entry name" value="PQQ_rpt_dom"/>
</dbReference>
<dbReference type="InterPro" id="IPR015943">
    <property type="entry name" value="WD40/YVTN_repeat-like_dom_sf"/>
</dbReference>
<dbReference type="Gene3D" id="2.130.10.10">
    <property type="entry name" value="YVTN repeat-like/Quinoprotein amine dehydrogenase"/>
    <property type="match status" value="1"/>
</dbReference>
<evidence type="ECO:0000256" key="1">
    <source>
        <dbReference type="SAM" id="MobiDB-lite"/>
    </source>
</evidence>
<accession>A0A225DUF8</accession>
<feature type="chain" id="PRO_5012013759" description="Pyrrolo-quinoline quinone repeat domain-containing protein" evidence="2">
    <location>
        <begin position="24"/>
        <end position="411"/>
    </location>
</feature>
<evidence type="ECO:0000256" key="2">
    <source>
        <dbReference type="SAM" id="SignalP"/>
    </source>
</evidence>
<keyword evidence="2" id="KW-0732">Signal</keyword>
<protein>
    <recommendedName>
        <fullName evidence="3">Pyrrolo-quinoline quinone repeat domain-containing protein</fullName>
    </recommendedName>
</protein>
<feature type="signal peptide" evidence="2">
    <location>
        <begin position="1"/>
        <end position="23"/>
    </location>
</feature>
<dbReference type="PANTHER" id="PTHR34512:SF30">
    <property type="entry name" value="OUTER MEMBRANE PROTEIN ASSEMBLY FACTOR BAMB"/>
    <property type="match status" value="1"/>
</dbReference>
<keyword evidence="5" id="KW-1185">Reference proteome</keyword>
<evidence type="ECO:0000313" key="5">
    <source>
        <dbReference type="Proteomes" id="UP000214646"/>
    </source>
</evidence>
<dbReference type="RefSeq" id="WP_088255771.1">
    <property type="nucleotide sequence ID" value="NZ_NIDE01000007.1"/>
</dbReference>
<feature type="domain" description="Pyrrolo-quinoline quinone repeat" evidence="3">
    <location>
        <begin position="119"/>
        <end position="336"/>
    </location>
</feature>
<dbReference type="AlphaFoldDB" id="A0A225DUF8"/>
<comment type="caution">
    <text evidence="4">The sequence shown here is derived from an EMBL/GenBank/DDBJ whole genome shotgun (WGS) entry which is preliminary data.</text>
</comment>